<evidence type="ECO:0000313" key="3">
    <source>
        <dbReference type="Proteomes" id="UP001497512"/>
    </source>
</evidence>
<dbReference type="Pfam" id="PF13966">
    <property type="entry name" value="zf-RVT"/>
    <property type="match status" value="1"/>
</dbReference>
<name>A0ABP0U1E2_9BRYO</name>
<evidence type="ECO:0000313" key="2">
    <source>
        <dbReference type="EMBL" id="CAK9210661.1"/>
    </source>
</evidence>
<proteinExistence type="predicted"/>
<keyword evidence="3" id="KW-1185">Reference proteome</keyword>
<organism evidence="2 3">
    <name type="scientific">Sphagnum troendelagicum</name>
    <dbReference type="NCBI Taxonomy" id="128251"/>
    <lineage>
        <taxon>Eukaryota</taxon>
        <taxon>Viridiplantae</taxon>
        <taxon>Streptophyta</taxon>
        <taxon>Embryophyta</taxon>
        <taxon>Bryophyta</taxon>
        <taxon>Sphagnophytina</taxon>
        <taxon>Sphagnopsida</taxon>
        <taxon>Sphagnales</taxon>
        <taxon>Sphagnaceae</taxon>
        <taxon>Sphagnum</taxon>
    </lineage>
</organism>
<dbReference type="EMBL" id="OZ019910">
    <property type="protein sequence ID" value="CAK9210661.1"/>
    <property type="molecule type" value="Genomic_DNA"/>
</dbReference>
<feature type="non-terminal residue" evidence="2">
    <location>
        <position position="266"/>
    </location>
</feature>
<dbReference type="InterPro" id="IPR026960">
    <property type="entry name" value="RVT-Znf"/>
</dbReference>
<evidence type="ECO:0000259" key="1">
    <source>
        <dbReference type="Pfam" id="PF13966"/>
    </source>
</evidence>
<protein>
    <recommendedName>
        <fullName evidence="1">Reverse transcriptase zinc-binding domain-containing protein</fullName>
    </recommendedName>
</protein>
<reference evidence="2" key="1">
    <citation type="submission" date="2024-02" db="EMBL/GenBank/DDBJ databases">
        <authorList>
            <consortium name="ELIXIR-Norway"/>
            <consortium name="Elixir Norway"/>
        </authorList>
    </citation>
    <scope>NUCLEOTIDE SEQUENCE</scope>
</reference>
<accession>A0ABP0U1E2</accession>
<gene>
    <name evidence="2" type="ORF">CSSPTR1EN2_LOCUS10271</name>
</gene>
<feature type="domain" description="Reverse transcriptase zinc-binding" evidence="1">
    <location>
        <begin position="193"/>
        <end position="265"/>
    </location>
</feature>
<dbReference type="Proteomes" id="UP001497512">
    <property type="component" value="Chromosome 18"/>
</dbReference>
<sequence length="266" mass="30784">EGRAWKSLQALRLTYHATNRNNREIIIASIPWNPATYINRFQAKDWISKRTSGNNTTLEWIYHVIGVTPNMVQTNEFQRVTPTGLIKATNSQVITLSPEGYHPIRVLFQERHVAPYKVAREFPSLTKLPILWIFESGFIDGLPWDSREWHWQASSQMGDSPFFGYSVKRGYRNARKPTHSANICSFIQRLNLQNSTVTQVIARIWHNARPRKVGTLIWLTLNRGLPVGTWLQYMGILPTCKVCTEEAPESPQHCLLECPRTKWAWE</sequence>
<feature type="non-terminal residue" evidence="2">
    <location>
        <position position="1"/>
    </location>
</feature>